<proteinExistence type="inferred from homology"/>
<keyword evidence="5" id="KW-0560">Oxidoreductase</keyword>
<organism evidence="8 9">
    <name type="scientific">Seiridium unicorne</name>
    <dbReference type="NCBI Taxonomy" id="138068"/>
    <lineage>
        <taxon>Eukaryota</taxon>
        <taxon>Fungi</taxon>
        <taxon>Dikarya</taxon>
        <taxon>Ascomycota</taxon>
        <taxon>Pezizomycotina</taxon>
        <taxon>Sordariomycetes</taxon>
        <taxon>Xylariomycetidae</taxon>
        <taxon>Amphisphaeriales</taxon>
        <taxon>Sporocadaceae</taxon>
        <taxon>Seiridium</taxon>
    </lineage>
</organism>
<dbReference type="PRINTS" id="PR00420">
    <property type="entry name" value="RNGMNOXGNASE"/>
</dbReference>
<evidence type="ECO:0000313" key="8">
    <source>
        <dbReference type="EMBL" id="KAK9425341.1"/>
    </source>
</evidence>
<evidence type="ECO:0000256" key="1">
    <source>
        <dbReference type="ARBA" id="ARBA00005179"/>
    </source>
</evidence>
<dbReference type="InterPro" id="IPR036188">
    <property type="entry name" value="FAD/NAD-bd_sf"/>
</dbReference>
<name>A0ABR2VEU2_9PEZI</name>
<evidence type="ECO:0000256" key="4">
    <source>
        <dbReference type="ARBA" id="ARBA00022827"/>
    </source>
</evidence>
<dbReference type="Proteomes" id="UP001408356">
    <property type="component" value="Unassembled WGS sequence"/>
</dbReference>
<keyword evidence="3" id="KW-0285">Flavoprotein</keyword>
<keyword evidence="4" id="KW-0274">FAD</keyword>
<feature type="domain" description="FAD-binding" evidence="7">
    <location>
        <begin position="25"/>
        <end position="349"/>
    </location>
</feature>
<dbReference type="Pfam" id="PF01494">
    <property type="entry name" value="FAD_binding_3"/>
    <property type="match status" value="1"/>
</dbReference>
<dbReference type="InterPro" id="IPR050493">
    <property type="entry name" value="FAD-dep_Monooxygenase_BioMet"/>
</dbReference>
<evidence type="ECO:0000256" key="6">
    <source>
        <dbReference type="ARBA" id="ARBA00023033"/>
    </source>
</evidence>
<gene>
    <name evidence="8" type="ORF">SUNI508_13142</name>
</gene>
<dbReference type="EMBL" id="JARVKF010000020">
    <property type="protein sequence ID" value="KAK9425341.1"/>
    <property type="molecule type" value="Genomic_DNA"/>
</dbReference>
<dbReference type="PANTHER" id="PTHR13789">
    <property type="entry name" value="MONOOXYGENASE"/>
    <property type="match status" value="1"/>
</dbReference>
<evidence type="ECO:0000256" key="5">
    <source>
        <dbReference type="ARBA" id="ARBA00023002"/>
    </source>
</evidence>
<keyword evidence="9" id="KW-1185">Reference proteome</keyword>
<evidence type="ECO:0000256" key="3">
    <source>
        <dbReference type="ARBA" id="ARBA00022630"/>
    </source>
</evidence>
<sequence>MVNPKMPKVPNLVPEMPRQPSTGIKAIIIGAGFAGLGAAIECVRQGHEVEVFEQARDFAALGDLIVLTPNGTRIVGKWGNCLRDIMERCIWTDMLHIRRTDGTLLHDQPWQLGYEGFPFAMGQRSHYQKILVDFARSLGIKFNMASRVEEYFETDSGAGVVVNGVKHTADVVLGADGIHSRCRTHVTGAHEKVQGSGYAVFRAWFSLSEVKDPIFKELRLDQEDTHNLWIGPDTHGFILTCPDLDMVVYAITHLDKFHAEESYSHKANIENVLETCDGWDPRFRAVVQATPSDRIVDWKLLWRDPIKQWVSPQSHVALLGDAAHPFLPTSGNGAVQALEDGATLAVLLRLAGKNNIPIALKAFETLRYERVTLCQRIGFETRHNFHKTNWEKYAQDPSSINLPQPGWQYSHDAEAYAVERWNDVLSFLKDDDKTKKFESRNVADGHMHTDWTVAELMQLETTTVQ</sequence>
<comment type="caution">
    <text evidence="8">The sequence shown here is derived from an EMBL/GenBank/DDBJ whole genome shotgun (WGS) entry which is preliminary data.</text>
</comment>
<comment type="similarity">
    <text evidence="2">Belongs to the paxM FAD-dependent monooxygenase family.</text>
</comment>
<evidence type="ECO:0000313" key="9">
    <source>
        <dbReference type="Proteomes" id="UP001408356"/>
    </source>
</evidence>
<dbReference type="InterPro" id="IPR002938">
    <property type="entry name" value="FAD-bd"/>
</dbReference>
<reference evidence="8 9" key="1">
    <citation type="journal article" date="2024" name="J. Plant Pathol.">
        <title>Sequence and assembly of the genome of Seiridium unicorne, isolate CBS 538.82, causal agent of cypress canker disease.</title>
        <authorList>
            <person name="Scali E."/>
            <person name="Rocca G.D."/>
            <person name="Danti R."/>
            <person name="Garbelotto M."/>
            <person name="Barberini S."/>
            <person name="Baroncelli R."/>
            <person name="Emiliani G."/>
        </authorList>
    </citation>
    <scope>NUCLEOTIDE SEQUENCE [LARGE SCALE GENOMIC DNA]</scope>
    <source>
        <strain evidence="8 9">BM-138-508</strain>
    </source>
</reference>
<dbReference type="Gene3D" id="3.50.50.60">
    <property type="entry name" value="FAD/NAD(P)-binding domain"/>
    <property type="match status" value="1"/>
</dbReference>
<comment type="pathway">
    <text evidence="1">Secondary metabolite biosynthesis.</text>
</comment>
<dbReference type="SUPFAM" id="SSF54373">
    <property type="entry name" value="FAD-linked reductases, C-terminal domain"/>
    <property type="match status" value="1"/>
</dbReference>
<evidence type="ECO:0000259" key="7">
    <source>
        <dbReference type="Pfam" id="PF01494"/>
    </source>
</evidence>
<keyword evidence="6" id="KW-0503">Monooxygenase</keyword>
<accession>A0ABR2VEU2</accession>
<dbReference type="SUPFAM" id="SSF51905">
    <property type="entry name" value="FAD/NAD(P)-binding domain"/>
    <property type="match status" value="1"/>
</dbReference>
<dbReference type="PANTHER" id="PTHR13789:SF236">
    <property type="entry name" value="MONOOXYGENASE, PUTATIVE (AFU_ORTHOLOGUE AFUA_6G12060)-RELATED"/>
    <property type="match status" value="1"/>
</dbReference>
<evidence type="ECO:0000256" key="2">
    <source>
        <dbReference type="ARBA" id="ARBA00007992"/>
    </source>
</evidence>
<protein>
    <submittedName>
        <fullName evidence="8">FAD-binding domain-containing protein</fullName>
    </submittedName>
</protein>